<name>A0A3N0Y593_ANAGA</name>
<evidence type="ECO:0000256" key="1">
    <source>
        <dbReference type="SAM" id="MobiDB-lite"/>
    </source>
</evidence>
<evidence type="ECO:0000313" key="3">
    <source>
        <dbReference type="Proteomes" id="UP000281406"/>
    </source>
</evidence>
<evidence type="ECO:0000313" key="2">
    <source>
        <dbReference type="EMBL" id="ROL40928.1"/>
    </source>
</evidence>
<reference evidence="2 3" key="1">
    <citation type="submission" date="2018-10" db="EMBL/GenBank/DDBJ databases">
        <title>Genome assembly for a Yunnan-Guizhou Plateau 3E fish, Anabarilius grahami (Regan), and its evolutionary and genetic applications.</title>
        <authorList>
            <person name="Jiang W."/>
        </authorList>
    </citation>
    <scope>NUCLEOTIDE SEQUENCE [LARGE SCALE GENOMIC DNA]</scope>
    <source>
        <strain evidence="2">AG-KIZ</strain>
        <tissue evidence="2">Muscle</tissue>
    </source>
</reference>
<feature type="compositionally biased region" description="Basic and acidic residues" evidence="1">
    <location>
        <begin position="108"/>
        <end position="118"/>
    </location>
</feature>
<accession>A0A3N0Y593</accession>
<dbReference type="Proteomes" id="UP000281406">
    <property type="component" value="Unassembled WGS sequence"/>
</dbReference>
<keyword evidence="3" id="KW-1185">Reference proteome</keyword>
<dbReference type="EMBL" id="RJVU01053127">
    <property type="protein sequence ID" value="ROL40928.1"/>
    <property type="molecule type" value="Genomic_DNA"/>
</dbReference>
<gene>
    <name evidence="2" type="ORF">DPX16_9922</name>
</gene>
<comment type="caution">
    <text evidence="2">The sequence shown here is derived from an EMBL/GenBank/DDBJ whole genome shotgun (WGS) entry which is preliminary data.</text>
</comment>
<protein>
    <submittedName>
        <fullName evidence="2">Uncharacterized protein</fullName>
    </submittedName>
</protein>
<feature type="compositionally biased region" description="Polar residues" evidence="1">
    <location>
        <begin position="119"/>
        <end position="128"/>
    </location>
</feature>
<proteinExistence type="predicted"/>
<organism evidence="2 3">
    <name type="scientific">Anabarilius grahami</name>
    <name type="common">Kanglang fish</name>
    <name type="synonym">Barilius grahami</name>
    <dbReference type="NCBI Taxonomy" id="495550"/>
    <lineage>
        <taxon>Eukaryota</taxon>
        <taxon>Metazoa</taxon>
        <taxon>Chordata</taxon>
        <taxon>Craniata</taxon>
        <taxon>Vertebrata</taxon>
        <taxon>Euteleostomi</taxon>
        <taxon>Actinopterygii</taxon>
        <taxon>Neopterygii</taxon>
        <taxon>Teleostei</taxon>
        <taxon>Ostariophysi</taxon>
        <taxon>Cypriniformes</taxon>
        <taxon>Xenocyprididae</taxon>
        <taxon>Xenocypridinae</taxon>
        <taxon>Xenocypridinae incertae sedis</taxon>
        <taxon>Anabarilius</taxon>
    </lineage>
</organism>
<feature type="region of interest" description="Disordered" evidence="1">
    <location>
        <begin position="108"/>
        <end position="128"/>
    </location>
</feature>
<dbReference type="AlphaFoldDB" id="A0A3N0Y593"/>
<sequence length="128" mass="13991">MEGTLKVTIMYESTVEAAESNKSIFPAGGSNLKGTQSPSEDCICPCQARRVLPPFCCRCQARGQADLPKVPSPPYAQHGPLLYLCIHRTADLMSVLISGRNLLFHWDRTDPEKPDNKDTQSCAPNGLS</sequence>